<evidence type="ECO:0000313" key="2">
    <source>
        <dbReference type="Proteomes" id="UP000273500"/>
    </source>
</evidence>
<proteinExistence type="predicted"/>
<dbReference type="AlphaFoldDB" id="A0A3R9NUW2"/>
<evidence type="ECO:0000313" key="1">
    <source>
        <dbReference type="EMBL" id="RSK44094.1"/>
    </source>
</evidence>
<sequence>MFHQHLCSLTMKTIRLIFALLGLLCYGGEVAAQSEEPEGQAPDLLLLKKSGADLNAAAAAALPLANKAILAQVGSANQAILQQYGNANVILAEQTGVGNTQTVTQSGTANTVISTIEGNGTSSTIRQTGSNNYITQDLQVDNRRYTVQQQGVNNQLTQRESGVAAPPGYDVKMQGNGIRLTIDQGVKTYQP</sequence>
<dbReference type="Proteomes" id="UP000273500">
    <property type="component" value="Unassembled WGS sequence"/>
</dbReference>
<protein>
    <recommendedName>
        <fullName evidence="3">Curlin</fullName>
    </recommendedName>
</protein>
<comment type="caution">
    <text evidence="1">The sequence shown here is derived from an EMBL/GenBank/DDBJ whole genome shotgun (WGS) entry which is preliminary data.</text>
</comment>
<dbReference type="EMBL" id="RWIT01000018">
    <property type="protein sequence ID" value="RSK44094.1"/>
    <property type="molecule type" value="Genomic_DNA"/>
</dbReference>
<name>A0A3R9NUW2_9BACT</name>
<organism evidence="1 2">
    <name type="scientific">Hymenobacter rigui</name>
    <dbReference type="NCBI Taxonomy" id="334424"/>
    <lineage>
        <taxon>Bacteria</taxon>
        <taxon>Pseudomonadati</taxon>
        <taxon>Bacteroidota</taxon>
        <taxon>Cytophagia</taxon>
        <taxon>Cytophagales</taxon>
        <taxon>Hymenobacteraceae</taxon>
        <taxon>Hymenobacter</taxon>
    </lineage>
</organism>
<keyword evidence="2" id="KW-1185">Reference proteome</keyword>
<accession>A0A3R9NUW2</accession>
<reference evidence="1 2" key="1">
    <citation type="submission" date="2018-12" db="EMBL/GenBank/DDBJ databases">
        <authorList>
            <person name="Feng G."/>
            <person name="Zhu H."/>
        </authorList>
    </citation>
    <scope>NUCLEOTIDE SEQUENCE [LARGE SCALE GENOMIC DNA]</scope>
    <source>
        <strain evidence="1 2">KCTC 12533</strain>
    </source>
</reference>
<dbReference type="OrthoDB" id="1117485at2"/>
<gene>
    <name evidence="1" type="ORF">EI291_20290</name>
</gene>
<evidence type="ECO:0008006" key="3">
    <source>
        <dbReference type="Google" id="ProtNLM"/>
    </source>
</evidence>